<proteinExistence type="predicted"/>
<evidence type="ECO:0000313" key="2">
    <source>
        <dbReference type="Proteomes" id="UP001222027"/>
    </source>
</evidence>
<sequence>MAVSSGVAAFDAEGVPGVVHCRFLEQQQQHFELQWWRGKSSCLACCAFEMAAVDQILAWPERFIGSIFSLEAAGCHFRLLAVDSS</sequence>
<dbReference type="Proteomes" id="UP001222027">
    <property type="component" value="Unassembled WGS sequence"/>
</dbReference>
<dbReference type="AlphaFoldDB" id="A0AAV8QN15"/>
<reference evidence="1 2" key="1">
    <citation type="submission" date="2022-12" db="EMBL/GenBank/DDBJ databases">
        <title>Chromosome-scale assembly of the Ensete ventricosum genome.</title>
        <authorList>
            <person name="Dussert Y."/>
            <person name="Stocks J."/>
            <person name="Wendawek A."/>
            <person name="Woldeyes F."/>
            <person name="Nichols R.A."/>
            <person name="Borrell J.S."/>
        </authorList>
    </citation>
    <scope>NUCLEOTIDE SEQUENCE [LARGE SCALE GENOMIC DNA]</scope>
    <source>
        <strain evidence="2">cv. Maze</strain>
        <tissue evidence="1">Seeds</tissue>
    </source>
</reference>
<organism evidence="1 2">
    <name type="scientific">Ensete ventricosum</name>
    <name type="common">Abyssinian banana</name>
    <name type="synonym">Musa ensete</name>
    <dbReference type="NCBI Taxonomy" id="4639"/>
    <lineage>
        <taxon>Eukaryota</taxon>
        <taxon>Viridiplantae</taxon>
        <taxon>Streptophyta</taxon>
        <taxon>Embryophyta</taxon>
        <taxon>Tracheophyta</taxon>
        <taxon>Spermatophyta</taxon>
        <taxon>Magnoliopsida</taxon>
        <taxon>Liliopsida</taxon>
        <taxon>Zingiberales</taxon>
        <taxon>Musaceae</taxon>
        <taxon>Ensete</taxon>
    </lineage>
</organism>
<gene>
    <name evidence="1" type="ORF">OPV22_019555</name>
</gene>
<dbReference type="EMBL" id="JAQQAF010000006">
    <property type="protein sequence ID" value="KAJ8475828.1"/>
    <property type="molecule type" value="Genomic_DNA"/>
</dbReference>
<protein>
    <submittedName>
        <fullName evidence="1">Uncharacterized protein</fullName>
    </submittedName>
</protein>
<keyword evidence="2" id="KW-1185">Reference proteome</keyword>
<evidence type="ECO:0000313" key="1">
    <source>
        <dbReference type="EMBL" id="KAJ8475828.1"/>
    </source>
</evidence>
<accession>A0AAV8QN15</accession>
<comment type="caution">
    <text evidence="1">The sequence shown here is derived from an EMBL/GenBank/DDBJ whole genome shotgun (WGS) entry which is preliminary data.</text>
</comment>
<name>A0AAV8QN15_ENSVE</name>